<dbReference type="PANTHER" id="PTHR10177">
    <property type="entry name" value="CYCLINS"/>
    <property type="match status" value="1"/>
</dbReference>
<dbReference type="Gene3D" id="1.10.472.10">
    <property type="entry name" value="Cyclin-like"/>
    <property type="match status" value="2"/>
</dbReference>
<dbReference type="InterPro" id="IPR006671">
    <property type="entry name" value="Cyclin_N"/>
</dbReference>
<keyword evidence="4" id="KW-1185">Reference proteome</keyword>
<evidence type="ECO:0000313" key="3">
    <source>
        <dbReference type="EMBL" id="KAL3783837.1"/>
    </source>
</evidence>
<evidence type="ECO:0000256" key="1">
    <source>
        <dbReference type="SAM" id="MobiDB-lite"/>
    </source>
</evidence>
<dbReference type="InterPro" id="IPR039361">
    <property type="entry name" value="Cyclin"/>
</dbReference>
<reference evidence="3 4" key="1">
    <citation type="journal article" date="2020" name="G3 (Bethesda)">
        <title>Improved Reference Genome for Cyclotella cryptica CCMP332, a Model for Cell Wall Morphogenesis, Salinity Adaptation, and Lipid Production in Diatoms (Bacillariophyta).</title>
        <authorList>
            <person name="Roberts W.R."/>
            <person name="Downey K.M."/>
            <person name="Ruck E.C."/>
            <person name="Traller J.C."/>
            <person name="Alverson A.J."/>
        </authorList>
    </citation>
    <scope>NUCLEOTIDE SEQUENCE [LARGE SCALE GENOMIC DNA]</scope>
    <source>
        <strain evidence="3 4">CCMP332</strain>
    </source>
</reference>
<dbReference type="InterPro" id="IPR036915">
    <property type="entry name" value="Cyclin-like_sf"/>
</dbReference>
<feature type="region of interest" description="Disordered" evidence="1">
    <location>
        <begin position="1"/>
        <end position="22"/>
    </location>
</feature>
<dbReference type="Proteomes" id="UP001516023">
    <property type="component" value="Unassembled WGS sequence"/>
</dbReference>
<feature type="compositionally biased region" description="Polar residues" evidence="1">
    <location>
        <begin position="1"/>
        <end position="13"/>
    </location>
</feature>
<name>A0ABD3P722_9STRA</name>
<feature type="domain" description="Cyclin N-terminal" evidence="2">
    <location>
        <begin position="78"/>
        <end position="213"/>
    </location>
</feature>
<dbReference type="AlphaFoldDB" id="A0ABD3P722"/>
<protein>
    <recommendedName>
        <fullName evidence="2">Cyclin N-terminal domain-containing protein</fullName>
    </recommendedName>
</protein>
<dbReference type="SUPFAM" id="SSF47954">
    <property type="entry name" value="Cyclin-like"/>
    <property type="match status" value="1"/>
</dbReference>
<dbReference type="Pfam" id="PF00134">
    <property type="entry name" value="Cyclin_N"/>
    <property type="match status" value="1"/>
</dbReference>
<proteinExistence type="predicted"/>
<comment type="caution">
    <text evidence="3">The sequence shown here is derived from an EMBL/GenBank/DDBJ whole genome shotgun (WGS) entry which is preliminary data.</text>
</comment>
<gene>
    <name evidence="3" type="ORF">HJC23_005330</name>
</gene>
<evidence type="ECO:0000313" key="4">
    <source>
        <dbReference type="Proteomes" id="UP001516023"/>
    </source>
</evidence>
<accession>A0ABD3P722</accession>
<organism evidence="3 4">
    <name type="scientific">Cyclotella cryptica</name>
    <dbReference type="NCBI Taxonomy" id="29204"/>
    <lineage>
        <taxon>Eukaryota</taxon>
        <taxon>Sar</taxon>
        <taxon>Stramenopiles</taxon>
        <taxon>Ochrophyta</taxon>
        <taxon>Bacillariophyta</taxon>
        <taxon>Coscinodiscophyceae</taxon>
        <taxon>Thalassiosirophycidae</taxon>
        <taxon>Stephanodiscales</taxon>
        <taxon>Stephanodiscaceae</taxon>
        <taxon>Cyclotella</taxon>
    </lineage>
</organism>
<sequence length="354" mass="39929">MNTTEVRSATPVTPDSVGGGDIDANESSCDDCYRVMCSLLPENSSDQYLQSILRHESLFQYQVSPDYLHSSVLVPSTEEDQGVSERCRRRTCEWMYDICDYFHLNREVVAIALFYVDRYFTLTSFPNTGCSNGYQKQIPVTRRRFQLVSLTALYIAIKTHGQMRTQGKSIQGQWSRIKFNVHVCASISRHQFSAQAIEECEKSMLQTLNWRINPVVPSGGIIDTLVSYLSPIALDGSESTTGVALYVYDCSKYLAELSVSVPALSMVYKPSVIAFASIMYALDSYGTKFSAKRRSEYENALRRASCHHFDTEKDNIESARGILQVICPNLSELFRPQLTKEPVSPNSVRMSDKI</sequence>
<dbReference type="FunFam" id="1.10.472.10:FF:000093">
    <property type="entry name" value="Predicted protein"/>
    <property type="match status" value="1"/>
</dbReference>
<evidence type="ECO:0000259" key="2">
    <source>
        <dbReference type="Pfam" id="PF00134"/>
    </source>
</evidence>
<dbReference type="EMBL" id="JABMIG020000250">
    <property type="protein sequence ID" value="KAL3783837.1"/>
    <property type="molecule type" value="Genomic_DNA"/>
</dbReference>